<dbReference type="Proteomes" id="UP000005239">
    <property type="component" value="Unassembled WGS sequence"/>
</dbReference>
<evidence type="ECO:0000313" key="1">
    <source>
        <dbReference type="EnsemblMetazoa" id="PPA39087.1"/>
    </source>
</evidence>
<protein>
    <submittedName>
        <fullName evidence="1">Uncharacterized protein</fullName>
    </submittedName>
</protein>
<reference evidence="2" key="1">
    <citation type="journal article" date="2008" name="Nat. Genet.">
        <title>The Pristionchus pacificus genome provides a unique perspective on nematode lifestyle and parasitism.</title>
        <authorList>
            <person name="Dieterich C."/>
            <person name="Clifton S.W."/>
            <person name="Schuster L.N."/>
            <person name="Chinwalla A."/>
            <person name="Delehaunty K."/>
            <person name="Dinkelacker I."/>
            <person name="Fulton L."/>
            <person name="Fulton R."/>
            <person name="Godfrey J."/>
            <person name="Minx P."/>
            <person name="Mitreva M."/>
            <person name="Roeseler W."/>
            <person name="Tian H."/>
            <person name="Witte H."/>
            <person name="Yang S.P."/>
            <person name="Wilson R.K."/>
            <person name="Sommer R.J."/>
        </authorList>
    </citation>
    <scope>NUCLEOTIDE SEQUENCE [LARGE SCALE GENOMIC DNA]</scope>
    <source>
        <strain evidence="2">PS312</strain>
    </source>
</reference>
<accession>A0A8R1YXW8</accession>
<gene>
    <name evidence="1" type="primary">WBGene00277456</name>
</gene>
<dbReference type="AlphaFoldDB" id="A0A2A6CTU2"/>
<name>A0A2A6CTU2_PRIPA</name>
<organism evidence="1 2">
    <name type="scientific">Pristionchus pacificus</name>
    <name type="common">Parasitic nematode worm</name>
    <dbReference type="NCBI Taxonomy" id="54126"/>
    <lineage>
        <taxon>Eukaryota</taxon>
        <taxon>Metazoa</taxon>
        <taxon>Ecdysozoa</taxon>
        <taxon>Nematoda</taxon>
        <taxon>Chromadorea</taxon>
        <taxon>Rhabditida</taxon>
        <taxon>Rhabditina</taxon>
        <taxon>Diplogasteromorpha</taxon>
        <taxon>Diplogasteroidea</taxon>
        <taxon>Neodiplogasteridae</taxon>
        <taxon>Pristionchus</taxon>
    </lineage>
</organism>
<keyword evidence="2" id="KW-1185">Reference proteome</keyword>
<accession>A0A2A6CTU2</accession>
<dbReference type="EnsemblMetazoa" id="PPA39087.1">
    <property type="protein sequence ID" value="PPA39087.1"/>
    <property type="gene ID" value="WBGene00277456"/>
</dbReference>
<evidence type="ECO:0000313" key="2">
    <source>
        <dbReference type="Proteomes" id="UP000005239"/>
    </source>
</evidence>
<sequence>MTSILLLLISLLFLSTAHAAPVDDTSLKSFITNDATGELSSLLNEFEKFTPADIAYLRKVVIDRDAYADDNDLLNKMKADAPETYEKVSTTWVRKVPIGALRSRRRSIEQLATVGFKVAARYETISDEAKASINAQFPFIHKGFTFLSEMKKTLAAFDM</sequence>
<proteinExistence type="predicted"/>
<reference evidence="1" key="2">
    <citation type="submission" date="2022-06" db="UniProtKB">
        <authorList>
            <consortium name="EnsemblMetazoa"/>
        </authorList>
    </citation>
    <scope>IDENTIFICATION</scope>
    <source>
        <strain evidence="1">PS312</strain>
    </source>
</reference>